<dbReference type="GO" id="GO:0016020">
    <property type="term" value="C:membrane"/>
    <property type="evidence" value="ECO:0007669"/>
    <property type="project" value="TreeGrafter"/>
</dbReference>
<comment type="caution">
    <text evidence="2">The sequence shown here is derived from an EMBL/GenBank/DDBJ whole genome shotgun (WGS) entry which is preliminary data.</text>
</comment>
<dbReference type="OrthoDB" id="9779233at2"/>
<dbReference type="Pfam" id="PF06966">
    <property type="entry name" value="DUF1295"/>
    <property type="match status" value="1"/>
</dbReference>
<accession>A0A2M9XAE0</accession>
<dbReference type="AlphaFoldDB" id="A0A2M9XAE0"/>
<dbReference type="Proteomes" id="UP000232196">
    <property type="component" value="Unassembled WGS sequence"/>
</dbReference>
<keyword evidence="1" id="KW-0472">Membrane</keyword>
<dbReference type="PANTHER" id="PTHR32251">
    <property type="entry name" value="3-OXO-5-ALPHA-STEROID 4-DEHYDROGENASE"/>
    <property type="match status" value="1"/>
</dbReference>
<protein>
    <submittedName>
        <fullName evidence="2">Uncharacterized protein</fullName>
    </submittedName>
</protein>
<keyword evidence="3" id="KW-1185">Reference proteome</keyword>
<name>A0A2M9XAE0_9LEPT</name>
<feature type="transmembrane region" description="Helical" evidence="1">
    <location>
        <begin position="109"/>
        <end position="130"/>
    </location>
</feature>
<dbReference type="InterPro" id="IPR010721">
    <property type="entry name" value="UstE-like"/>
</dbReference>
<sequence length="263" mass="30374">MYEKAVSLMFSAWVVVFFLMSLLWLIGKLIRNYSIVDVGWGLCISTIAIVYFILGDAFSVRKAIFAFMATVWGWRLSYFIFTTRVLTGHEDARYTEFRKDYGDQVDRKFFINVFQFQGILGTILSLPFLFPALNPSVQTHPLELIGLCVFMIGLWGESVADFQLAEFKLDPANKGKVCDIGLWRYSRHPNYFFEWVIWISFGLVSLASPWGWIGLISPLIMFILLTKITGIPLNEIGQLRSKGNLYLEYKSRTSAFFPWFPKK</sequence>
<keyword evidence="1" id="KW-0812">Transmembrane</keyword>
<dbReference type="EMBL" id="NPDN01000007">
    <property type="protein sequence ID" value="PJZ24650.1"/>
    <property type="molecule type" value="Genomic_DNA"/>
</dbReference>
<evidence type="ECO:0000313" key="3">
    <source>
        <dbReference type="Proteomes" id="UP000232196"/>
    </source>
</evidence>
<evidence type="ECO:0000313" key="2">
    <source>
        <dbReference type="EMBL" id="PJZ24650.1"/>
    </source>
</evidence>
<feature type="transmembrane region" description="Helical" evidence="1">
    <location>
        <begin position="6"/>
        <end position="26"/>
    </location>
</feature>
<gene>
    <name evidence="2" type="ORF">CH357_13735</name>
</gene>
<dbReference type="RefSeq" id="WP_100707349.1">
    <property type="nucleotide sequence ID" value="NZ_NPDL01000006.1"/>
</dbReference>
<proteinExistence type="predicted"/>
<feature type="transmembrane region" description="Helical" evidence="1">
    <location>
        <begin position="64"/>
        <end position="88"/>
    </location>
</feature>
<dbReference type="PANTHER" id="PTHR32251:SF17">
    <property type="entry name" value="STEROID 5-ALPHA REDUCTASE C-TERMINAL DOMAIN-CONTAINING PROTEIN"/>
    <property type="match status" value="1"/>
</dbReference>
<organism evidence="2 3">
    <name type="scientific">Leptospira hartskeerlii</name>
    <dbReference type="NCBI Taxonomy" id="2023177"/>
    <lineage>
        <taxon>Bacteria</taxon>
        <taxon>Pseudomonadati</taxon>
        <taxon>Spirochaetota</taxon>
        <taxon>Spirochaetia</taxon>
        <taxon>Leptospirales</taxon>
        <taxon>Leptospiraceae</taxon>
        <taxon>Leptospira</taxon>
    </lineage>
</organism>
<feature type="transmembrane region" description="Helical" evidence="1">
    <location>
        <begin position="38"/>
        <end position="58"/>
    </location>
</feature>
<reference evidence="2 3" key="1">
    <citation type="submission" date="2017-07" db="EMBL/GenBank/DDBJ databases">
        <title>Leptospira spp. isolated from tropical soils.</title>
        <authorList>
            <person name="Thibeaux R."/>
            <person name="Iraola G."/>
            <person name="Ferres I."/>
            <person name="Bierque E."/>
            <person name="Girault D."/>
            <person name="Soupe-Gilbert M.-E."/>
            <person name="Picardeau M."/>
            <person name="Goarant C."/>
        </authorList>
    </citation>
    <scope>NUCLEOTIDE SEQUENCE [LARGE SCALE GENOMIC DNA]</scope>
    <source>
        <strain evidence="2 3">MCA1-C-A1</strain>
    </source>
</reference>
<dbReference type="PROSITE" id="PS50244">
    <property type="entry name" value="S5A_REDUCTASE"/>
    <property type="match status" value="1"/>
</dbReference>
<evidence type="ECO:0000256" key="1">
    <source>
        <dbReference type="SAM" id="Phobius"/>
    </source>
</evidence>
<feature type="transmembrane region" description="Helical" evidence="1">
    <location>
        <begin position="195"/>
        <end position="225"/>
    </location>
</feature>
<keyword evidence="1" id="KW-1133">Transmembrane helix</keyword>
<dbReference type="Gene3D" id="1.20.120.1630">
    <property type="match status" value="1"/>
</dbReference>